<comment type="caution">
    <text evidence="1">Lacks conserved residue(s) required for the propagation of feature annotation.</text>
</comment>
<organism evidence="4 5">
    <name type="scientific">Owenia fusiformis</name>
    <name type="common">Polychaete worm</name>
    <dbReference type="NCBI Taxonomy" id="6347"/>
    <lineage>
        <taxon>Eukaryota</taxon>
        <taxon>Metazoa</taxon>
        <taxon>Spiralia</taxon>
        <taxon>Lophotrochozoa</taxon>
        <taxon>Annelida</taxon>
        <taxon>Polychaeta</taxon>
        <taxon>Sedentaria</taxon>
        <taxon>Canalipalpata</taxon>
        <taxon>Sabellida</taxon>
        <taxon>Oweniida</taxon>
        <taxon>Oweniidae</taxon>
        <taxon>Owenia</taxon>
    </lineage>
</organism>
<gene>
    <name evidence="4" type="ORF">OFUS_LOCUS6876</name>
</gene>
<dbReference type="Proteomes" id="UP000749559">
    <property type="component" value="Unassembled WGS sequence"/>
</dbReference>
<dbReference type="EMBL" id="CAIIXF020000003">
    <property type="protein sequence ID" value="CAH1780146.1"/>
    <property type="molecule type" value="Genomic_DNA"/>
</dbReference>
<protein>
    <submittedName>
        <fullName evidence="4">Uncharacterized protein</fullName>
    </submittedName>
</protein>
<evidence type="ECO:0000256" key="3">
    <source>
        <dbReference type="SAM" id="Phobius"/>
    </source>
</evidence>
<evidence type="ECO:0000313" key="4">
    <source>
        <dbReference type="EMBL" id="CAH1780146.1"/>
    </source>
</evidence>
<keyword evidence="5" id="KW-1185">Reference proteome</keyword>
<keyword evidence="3" id="KW-0472">Membrane</keyword>
<name>A0A8J1UTL1_OWEFU</name>
<feature type="region of interest" description="Disordered" evidence="2">
    <location>
        <begin position="381"/>
        <end position="401"/>
    </location>
</feature>
<reference evidence="4" key="1">
    <citation type="submission" date="2022-03" db="EMBL/GenBank/DDBJ databases">
        <authorList>
            <person name="Martin C."/>
        </authorList>
    </citation>
    <scope>NUCLEOTIDE SEQUENCE</scope>
</reference>
<evidence type="ECO:0000256" key="1">
    <source>
        <dbReference type="PROSITE-ProRule" id="PRU00124"/>
    </source>
</evidence>
<accession>A0A8J1UTL1</accession>
<keyword evidence="3" id="KW-0812">Transmembrane</keyword>
<dbReference type="PROSITE" id="PS50068">
    <property type="entry name" value="LDLRA_2"/>
    <property type="match status" value="1"/>
</dbReference>
<keyword evidence="3" id="KW-1133">Transmembrane helix</keyword>
<proteinExistence type="predicted"/>
<dbReference type="Gene3D" id="2.40.128.620">
    <property type="match status" value="1"/>
</dbReference>
<evidence type="ECO:0000313" key="5">
    <source>
        <dbReference type="Proteomes" id="UP000749559"/>
    </source>
</evidence>
<dbReference type="AlphaFoldDB" id="A0A8J1UTL1"/>
<evidence type="ECO:0000256" key="2">
    <source>
        <dbReference type="SAM" id="MobiDB-lite"/>
    </source>
</evidence>
<comment type="caution">
    <text evidence="4">The sequence shown here is derived from an EMBL/GenBank/DDBJ whole genome shotgun (WGS) entry which is preliminary data.</text>
</comment>
<dbReference type="InterPro" id="IPR002172">
    <property type="entry name" value="LDrepeatLR_classA_rpt"/>
</dbReference>
<feature type="transmembrane region" description="Helical" evidence="3">
    <location>
        <begin position="253"/>
        <end position="274"/>
    </location>
</feature>
<feature type="transmembrane region" description="Helical" evidence="3">
    <location>
        <begin position="12"/>
        <end position="33"/>
    </location>
</feature>
<sequence length="401" mass="44241">MDCIQRKALRLLNYFSLMTLKCFYSGLILITIVCGSEHRDVELCGKTLVIDTKNNTLQLDMSDIGSNILDSNCSLFVGSRFRNMGLLINLDVQYNGETTNSCTELLITETNNEKQLFSHVICSSNLRIDRFLMSLTNNVSIKFITTEQAVNPRRNTEIKLSVTPYYQAQIPQEECSKVGYNVLCKNPIGSSLHTSICISNSFACDGIAQCSRREDEEPEVCNRVAMIQRQLSIPPTTTVVTTTTASSEDFSSIWSYTSIGVFGLLVFILLSISLSQCLKARRSQHEDEIDSNAMYQLSDGEEGQVNPGYAPPEYSLVRRQISQTPSDISLPPNYDDAVRFPISPIPDGDIADVNIVSGTIPQNNSEPTIAQEASRVSFMLGDSISPPTSPTNTTSSTTALT</sequence>
<feature type="compositionally biased region" description="Low complexity" evidence="2">
    <location>
        <begin position="383"/>
        <end position="401"/>
    </location>
</feature>